<evidence type="ECO:0000259" key="9">
    <source>
        <dbReference type="PROSITE" id="PS51012"/>
    </source>
</evidence>
<feature type="transmembrane region" description="Helical" evidence="8">
    <location>
        <begin position="20"/>
        <end position="39"/>
    </location>
</feature>
<evidence type="ECO:0000256" key="6">
    <source>
        <dbReference type="ARBA" id="ARBA00022989"/>
    </source>
</evidence>
<feature type="transmembrane region" description="Helical" evidence="8">
    <location>
        <begin position="187"/>
        <end position="207"/>
    </location>
</feature>
<dbReference type="InterPro" id="IPR047817">
    <property type="entry name" value="ABC2_TM_bact-type"/>
</dbReference>
<feature type="domain" description="ABC transmembrane type-2" evidence="9">
    <location>
        <begin position="148"/>
        <end position="375"/>
    </location>
</feature>
<feature type="transmembrane region" description="Helical" evidence="8">
    <location>
        <begin position="228"/>
        <end position="250"/>
    </location>
</feature>
<organism evidence="10 11">
    <name type="scientific">Priestia taiwanensis</name>
    <dbReference type="NCBI Taxonomy" id="1347902"/>
    <lineage>
        <taxon>Bacteria</taxon>
        <taxon>Bacillati</taxon>
        <taxon>Bacillota</taxon>
        <taxon>Bacilli</taxon>
        <taxon>Bacillales</taxon>
        <taxon>Bacillaceae</taxon>
        <taxon>Priestia</taxon>
    </lineage>
</organism>
<dbReference type="Gene3D" id="3.40.1710.10">
    <property type="entry name" value="abc type-2 transporter like domain"/>
    <property type="match status" value="1"/>
</dbReference>
<keyword evidence="3" id="KW-0813">Transport</keyword>
<keyword evidence="11" id="KW-1185">Reference proteome</keyword>
<evidence type="ECO:0000256" key="5">
    <source>
        <dbReference type="ARBA" id="ARBA00022692"/>
    </source>
</evidence>
<proteinExistence type="inferred from homology"/>
<evidence type="ECO:0000256" key="2">
    <source>
        <dbReference type="ARBA" id="ARBA00007783"/>
    </source>
</evidence>
<dbReference type="PROSITE" id="PS51012">
    <property type="entry name" value="ABC_TM2"/>
    <property type="match status" value="1"/>
</dbReference>
<keyword evidence="6 8" id="KW-1133">Transmembrane helix</keyword>
<evidence type="ECO:0000256" key="3">
    <source>
        <dbReference type="ARBA" id="ARBA00022448"/>
    </source>
</evidence>
<dbReference type="RefSeq" id="WP_188390148.1">
    <property type="nucleotide sequence ID" value="NZ_BMFK01000010.1"/>
</dbReference>
<evidence type="ECO:0000256" key="7">
    <source>
        <dbReference type="ARBA" id="ARBA00023136"/>
    </source>
</evidence>
<dbReference type="GO" id="GO:0005886">
    <property type="term" value="C:plasma membrane"/>
    <property type="evidence" value="ECO:0007669"/>
    <property type="project" value="UniProtKB-SubCell"/>
</dbReference>
<dbReference type="InterPro" id="IPR051449">
    <property type="entry name" value="ABC-2_transporter_component"/>
</dbReference>
<sequence>MMQAIMRKELKKLLKQPGTYFWMVGFPIIFIVIFASVFGNTNFTFKVYYADYDKSTMSKEFIEQISTSKSFKFIEIEEGEDSIEKVKDGTYAVYIEIPKGFEEKVTNQQEVKILFAYDGTSGSAQAVEPVRTLFESVANEYKEQKVKSALLSFTKDEAITTQLMTSPLHIQYEAQETKKVNAITQYIPGYTVMAVFFIMMSMSKVFLDDKKNGMVTRLASTPIKPIHYLLGMWIPNIILVCGQIAVLFAFGHFVYDLQIGNIPALIVLSFVLALVSTSMGLVVSFISKDDNTAQAFAQIIAIGGAALGGLWFPLSIMPEFMQSIAQFLPQYWAQNAYIDIFARDANIVAIFPAIAILLAFTLISVLLALITYKRFYKGAAS</sequence>
<reference evidence="10" key="1">
    <citation type="journal article" date="2014" name="Int. J. Syst. Evol. Microbiol.">
        <title>Complete genome sequence of Corynebacterium casei LMG S-19264T (=DSM 44701T), isolated from a smear-ripened cheese.</title>
        <authorList>
            <consortium name="US DOE Joint Genome Institute (JGI-PGF)"/>
            <person name="Walter F."/>
            <person name="Albersmeier A."/>
            <person name="Kalinowski J."/>
            <person name="Ruckert C."/>
        </authorList>
    </citation>
    <scope>NUCLEOTIDE SEQUENCE</scope>
    <source>
        <strain evidence="10">CGMCC 1.12698</strain>
    </source>
</reference>
<gene>
    <name evidence="10" type="primary">yfiN</name>
    <name evidence="10" type="ORF">GCM10007140_38590</name>
</gene>
<feature type="transmembrane region" description="Helical" evidence="8">
    <location>
        <begin position="295"/>
        <end position="314"/>
    </location>
</feature>
<name>A0A917AX03_9BACI</name>
<keyword evidence="4" id="KW-1003">Cell membrane</keyword>
<accession>A0A917AX03</accession>
<dbReference type="InterPro" id="IPR013525">
    <property type="entry name" value="ABC2_TM"/>
</dbReference>
<dbReference type="Proteomes" id="UP000605259">
    <property type="component" value="Unassembled WGS sequence"/>
</dbReference>
<dbReference type="Pfam" id="PF12698">
    <property type="entry name" value="ABC2_membrane_3"/>
    <property type="match status" value="1"/>
</dbReference>
<dbReference type="PANTHER" id="PTHR30294">
    <property type="entry name" value="MEMBRANE COMPONENT OF ABC TRANSPORTER YHHJ-RELATED"/>
    <property type="match status" value="1"/>
</dbReference>
<reference evidence="10" key="2">
    <citation type="submission" date="2020-09" db="EMBL/GenBank/DDBJ databases">
        <authorList>
            <person name="Sun Q."/>
            <person name="Zhou Y."/>
        </authorList>
    </citation>
    <scope>NUCLEOTIDE SEQUENCE</scope>
    <source>
        <strain evidence="10">CGMCC 1.12698</strain>
    </source>
</reference>
<dbReference type="GO" id="GO:0140359">
    <property type="term" value="F:ABC-type transporter activity"/>
    <property type="evidence" value="ECO:0007669"/>
    <property type="project" value="InterPro"/>
</dbReference>
<keyword evidence="7 8" id="KW-0472">Membrane</keyword>
<comment type="subcellular location">
    <subcellularLocation>
        <location evidence="1">Cell membrane</location>
        <topology evidence="1">Multi-pass membrane protein</topology>
    </subcellularLocation>
</comment>
<evidence type="ECO:0000256" key="8">
    <source>
        <dbReference type="SAM" id="Phobius"/>
    </source>
</evidence>
<dbReference type="PANTHER" id="PTHR30294:SF38">
    <property type="entry name" value="TRANSPORT PERMEASE PROTEIN"/>
    <property type="match status" value="1"/>
</dbReference>
<comment type="similarity">
    <text evidence="2">Belongs to the ABC-2 integral membrane protein family.</text>
</comment>
<feature type="transmembrane region" description="Helical" evidence="8">
    <location>
        <begin position="262"/>
        <end position="283"/>
    </location>
</feature>
<evidence type="ECO:0000256" key="4">
    <source>
        <dbReference type="ARBA" id="ARBA00022475"/>
    </source>
</evidence>
<protein>
    <submittedName>
        <fullName evidence="10">Transport permease YfiN</fullName>
    </submittedName>
</protein>
<evidence type="ECO:0000313" key="11">
    <source>
        <dbReference type="Proteomes" id="UP000605259"/>
    </source>
</evidence>
<evidence type="ECO:0000256" key="1">
    <source>
        <dbReference type="ARBA" id="ARBA00004651"/>
    </source>
</evidence>
<dbReference type="EMBL" id="BMFK01000010">
    <property type="protein sequence ID" value="GGE85434.1"/>
    <property type="molecule type" value="Genomic_DNA"/>
</dbReference>
<comment type="caution">
    <text evidence="10">The sequence shown here is derived from an EMBL/GenBank/DDBJ whole genome shotgun (WGS) entry which is preliminary data.</text>
</comment>
<evidence type="ECO:0000313" key="10">
    <source>
        <dbReference type="EMBL" id="GGE85434.1"/>
    </source>
</evidence>
<feature type="transmembrane region" description="Helical" evidence="8">
    <location>
        <begin position="347"/>
        <end position="372"/>
    </location>
</feature>
<dbReference type="AlphaFoldDB" id="A0A917AX03"/>
<keyword evidence="5 8" id="KW-0812">Transmembrane</keyword>